<feature type="transmembrane region" description="Helical" evidence="7">
    <location>
        <begin position="27"/>
        <end position="47"/>
    </location>
</feature>
<evidence type="ECO:0000313" key="8">
    <source>
        <dbReference type="EMBL" id="HJE25065.1"/>
    </source>
</evidence>
<reference evidence="8" key="2">
    <citation type="submission" date="2021-09" db="EMBL/GenBank/DDBJ databases">
        <authorList>
            <person name="Gilroy R."/>
        </authorList>
    </citation>
    <scope>NUCLEOTIDE SEQUENCE</scope>
    <source>
        <strain evidence="8">316</strain>
    </source>
</reference>
<keyword evidence="5 7" id="KW-0472">Membrane</keyword>
<accession>A0A921E472</accession>
<evidence type="ECO:0000256" key="7">
    <source>
        <dbReference type="SAM" id="Phobius"/>
    </source>
</evidence>
<evidence type="ECO:0000256" key="3">
    <source>
        <dbReference type="ARBA" id="ARBA00022692"/>
    </source>
</evidence>
<comment type="caution">
    <text evidence="8">The sequence shown here is derived from an EMBL/GenBank/DDBJ whole genome shotgun (WGS) entry which is preliminary data.</text>
</comment>
<protein>
    <submittedName>
        <fullName evidence="8">Lysylphosphatidylglycerol synthase domain-containing protein</fullName>
    </submittedName>
</protein>
<feature type="compositionally biased region" description="Basic and acidic residues" evidence="6">
    <location>
        <begin position="1"/>
        <end position="16"/>
    </location>
</feature>
<evidence type="ECO:0000256" key="1">
    <source>
        <dbReference type="ARBA" id="ARBA00004651"/>
    </source>
</evidence>
<feature type="transmembrane region" description="Helical" evidence="7">
    <location>
        <begin position="67"/>
        <end position="90"/>
    </location>
</feature>
<dbReference type="EMBL" id="DYYG01000045">
    <property type="protein sequence ID" value="HJE25065.1"/>
    <property type="molecule type" value="Genomic_DNA"/>
</dbReference>
<name>A0A921E472_9HYPH</name>
<feature type="transmembrane region" description="Helical" evidence="7">
    <location>
        <begin position="201"/>
        <end position="221"/>
    </location>
</feature>
<evidence type="ECO:0000256" key="4">
    <source>
        <dbReference type="ARBA" id="ARBA00022989"/>
    </source>
</evidence>
<dbReference type="AlphaFoldDB" id="A0A921E472"/>
<dbReference type="NCBIfam" id="TIGR03476">
    <property type="entry name" value="HpnL"/>
    <property type="match status" value="1"/>
</dbReference>
<dbReference type="PANTHER" id="PTHR39087:SF2">
    <property type="entry name" value="UPF0104 MEMBRANE PROTEIN MJ1595"/>
    <property type="match status" value="1"/>
</dbReference>
<comment type="subcellular location">
    <subcellularLocation>
        <location evidence="1">Cell membrane</location>
        <topology evidence="1">Multi-pass membrane protein</topology>
    </subcellularLocation>
</comment>
<feature type="transmembrane region" description="Helical" evidence="7">
    <location>
        <begin position="272"/>
        <end position="299"/>
    </location>
</feature>
<gene>
    <name evidence="8" type="ORF">K8W01_15515</name>
</gene>
<dbReference type="Proteomes" id="UP000742631">
    <property type="component" value="Unassembled WGS sequence"/>
</dbReference>
<keyword evidence="2" id="KW-1003">Cell membrane</keyword>
<keyword evidence="3 7" id="KW-0812">Transmembrane</keyword>
<organism evidence="8 9">
    <name type="scientific">Methylorubrum populi</name>
    <dbReference type="NCBI Taxonomy" id="223967"/>
    <lineage>
        <taxon>Bacteria</taxon>
        <taxon>Pseudomonadati</taxon>
        <taxon>Pseudomonadota</taxon>
        <taxon>Alphaproteobacteria</taxon>
        <taxon>Hyphomicrobiales</taxon>
        <taxon>Methylobacteriaceae</taxon>
        <taxon>Methylorubrum</taxon>
    </lineage>
</organism>
<evidence type="ECO:0000256" key="2">
    <source>
        <dbReference type="ARBA" id="ARBA00022475"/>
    </source>
</evidence>
<dbReference type="InterPro" id="IPR022791">
    <property type="entry name" value="L-PG_synthase/AglD"/>
</dbReference>
<evidence type="ECO:0000256" key="6">
    <source>
        <dbReference type="SAM" id="MobiDB-lite"/>
    </source>
</evidence>
<feature type="transmembrane region" description="Helical" evidence="7">
    <location>
        <begin position="328"/>
        <end position="350"/>
    </location>
</feature>
<dbReference type="PANTHER" id="PTHR39087">
    <property type="entry name" value="UPF0104 MEMBRANE PROTEIN MJ1595"/>
    <property type="match status" value="1"/>
</dbReference>
<dbReference type="GO" id="GO:0005886">
    <property type="term" value="C:plasma membrane"/>
    <property type="evidence" value="ECO:0007669"/>
    <property type="project" value="UniProtKB-SubCell"/>
</dbReference>
<proteinExistence type="predicted"/>
<feature type="region of interest" description="Disordered" evidence="6">
    <location>
        <begin position="1"/>
        <end position="20"/>
    </location>
</feature>
<sequence length="382" mass="39365">MAEASIRERDRADRPPQRPRQGLLRGILRRLPLVGTLAGLALGVWLIATNDLSAIGAAFGRIGPLGLVAIVLVRGLIVLLCGLAWARVVAGLPPSGRALGRGDASPEPPVETGAFVILRFVREGVNVLLPVASVGGEVVGGRLLTFWGVAGGLAAASLLADMLIQVATQVAFTLLGAGLLWRLPGEAAASLARWTTEAAALAVAAVAAFFALQTLGAARGLERRLAGLGRRLLRSAAPEARTDPASPVGPSVQDALDAVWARSRRGRIAESVALHAAAWALGAAEIWIVLACIGIEVSLTEVLVLESLSQAIKSAAFPVPSGLGVQEGGFMVVGALFGLDAGTAIALSLAKRVPDVVLGLPSLIVWQILEARRAQVLAPPRG</sequence>
<evidence type="ECO:0000256" key="5">
    <source>
        <dbReference type="ARBA" id="ARBA00023136"/>
    </source>
</evidence>
<reference evidence="8" key="1">
    <citation type="journal article" date="2021" name="PeerJ">
        <title>Extensive microbial diversity within the chicken gut microbiome revealed by metagenomics and culture.</title>
        <authorList>
            <person name="Gilroy R."/>
            <person name="Ravi A."/>
            <person name="Getino M."/>
            <person name="Pursley I."/>
            <person name="Horton D.L."/>
            <person name="Alikhan N.F."/>
            <person name="Baker D."/>
            <person name="Gharbi K."/>
            <person name="Hall N."/>
            <person name="Watson M."/>
            <person name="Adriaenssens E.M."/>
            <person name="Foster-Nyarko E."/>
            <person name="Jarju S."/>
            <person name="Secka A."/>
            <person name="Antonio M."/>
            <person name="Oren A."/>
            <person name="Chaudhuri R.R."/>
            <person name="La Ragione R."/>
            <person name="Hildebrand F."/>
            <person name="Pallen M.J."/>
        </authorList>
    </citation>
    <scope>NUCLEOTIDE SEQUENCE</scope>
    <source>
        <strain evidence="8">316</strain>
    </source>
</reference>
<dbReference type="Pfam" id="PF03706">
    <property type="entry name" value="LPG_synthase_TM"/>
    <property type="match status" value="1"/>
</dbReference>
<evidence type="ECO:0000313" key="9">
    <source>
        <dbReference type="Proteomes" id="UP000742631"/>
    </source>
</evidence>
<keyword evidence="4 7" id="KW-1133">Transmembrane helix</keyword>